<evidence type="ECO:0000259" key="2">
    <source>
        <dbReference type="PROSITE" id="PS50097"/>
    </source>
</evidence>
<feature type="compositionally biased region" description="Basic and acidic residues" evidence="1">
    <location>
        <begin position="758"/>
        <end position="769"/>
    </location>
</feature>
<dbReference type="PANTHER" id="PTHR47843">
    <property type="entry name" value="BTB DOMAIN-CONTAINING PROTEIN-RELATED"/>
    <property type="match status" value="1"/>
</dbReference>
<proteinExistence type="predicted"/>
<protein>
    <submittedName>
        <fullName evidence="3">BTB/POZ domain-containing protein</fullName>
    </submittedName>
</protein>
<feature type="region of interest" description="Disordered" evidence="1">
    <location>
        <begin position="667"/>
        <end position="894"/>
    </location>
</feature>
<feature type="compositionally biased region" description="Basic and acidic residues" evidence="1">
    <location>
        <begin position="434"/>
        <end position="447"/>
    </location>
</feature>
<dbReference type="InterPro" id="IPR000210">
    <property type="entry name" value="BTB/POZ_dom"/>
</dbReference>
<keyword evidence="4" id="KW-1185">Reference proteome</keyword>
<feature type="compositionally biased region" description="Acidic residues" evidence="1">
    <location>
        <begin position="473"/>
        <end position="483"/>
    </location>
</feature>
<feature type="compositionally biased region" description="Polar residues" evidence="1">
    <location>
        <begin position="727"/>
        <end position="755"/>
    </location>
</feature>
<feature type="region of interest" description="Disordered" evidence="1">
    <location>
        <begin position="424"/>
        <end position="500"/>
    </location>
</feature>
<dbReference type="Proteomes" id="UP001056384">
    <property type="component" value="Chromosome 10"/>
</dbReference>
<evidence type="ECO:0000313" key="4">
    <source>
        <dbReference type="Proteomes" id="UP001056384"/>
    </source>
</evidence>
<name>A0A9Q9EPL9_9PEZI</name>
<dbReference type="InterPro" id="IPR011333">
    <property type="entry name" value="SKP1/BTB/POZ_sf"/>
</dbReference>
<reference evidence="3" key="1">
    <citation type="submission" date="2022-06" db="EMBL/GenBank/DDBJ databases">
        <title>Complete genome sequences of two strains of the flax pathogen Septoria linicola.</title>
        <authorList>
            <person name="Lapalu N."/>
            <person name="Simon A."/>
            <person name="Demenou B."/>
            <person name="Paumier D."/>
            <person name="Guillot M.-P."/>
            <person name="Gout L."/>
            <person name="Valade R."/>
        </authorList>
    </citation>
    <scope>NUCLEOTIDE SEQUENCE</scope>
    <source>
        <strain evidence="3">SE15195</strain>
    </source>
</reference>
<feature type="compositionally biased region" description="Pro residues" evidence="1">
    <location>
        <begin position="712"/>
        <end position="724"/>
    </location>
</feature>
<feature type="compositionally biased region" description="Basic and acidic residues" evidence="1">
    <location>
        <begin position="849"/>
        <end position="864"/>
    </location>
</feature>
<gene>
    <name evidence="3" type="ORF">Slin15195_G115490</name>
</gene>
<feature type="compositionally biased region" description="Low complexity" evidence="1">
    <location>
        <begin position="780"/>
        <end position="792"/>
    </location>
</feature>
<dbReference type="EMBL" id="CP099427">
    <property type="protein sequence ID" value="USW58230.1"/>
    <property type="molecule type" value="Genomic_DNA"/>
</dbReference>
<feature type="domain" description="BTB" evidence="2">
    <location>
        <begin position="349"/>
        <end position="416"/>
    </location>
</feature>
<feature type="compositionally biased region" description="Basic and acidic residues" evidence="1">
    <location>
        <begin position="489"/>
        <end position="500"/>
    </location>
</feature>
<dbReference type="SUPFAM" id="SSF54695">
    <property type="entry name" value="POZ domain"/>
    <property type="match status" value="1"/>
</dbReference>
<sequence length="918" mass="103390">MAATQTTINKRLTLVINAPSREKESKKSGWTIQYEFKLWRFGAYQELHTFEVGPGAIPFTLHTNLLRERCPSFCDELLRCGGDVETPRNTFQDTCLLGDISPCPADRPFDIRSLSPGLFRVFSAWLYTGQLVLPDEHPPTSRPARRLVAKQAHKIVEGAGSWRDEDLIDVYLFASRHELWELSNLAITRLWNQNDRHCRTTALPAIERAFAAGAFGWDDSLGSSGPNQKPYLMRLQDYLLFEGAHRLHDDKDSWLDLLLTAHLFPAPYNRAVHSRYHESPRAIEQHHDNLPQPFWEYSPCYFHCHVSKEDQTLCKARCALPLPDALTLGIEPPRPVVGPTIHKLLRGTCTVLLGRGQVPFTLHKELACYHSGFFNETFGDAWHGPPNDKVVLLREQPRDFALFASWLYSAEITLPTIQEERIGDFVSPRPKTPKGKERVRRSEDSSSTRDSGIDVDSDSDKSFSLHLGGIQELSDDDSADSDEMTPARCAREPEPERETNEARFMVRKHQQDLIHLYAFAVRMKIPSLRNAVMDKFVEQRENGHPSASSLPDNLRLAYKLNLPHSLLCSYLIQEAAFTFRGLPRDRSGYAQLLPPQFLHDLLDYQFTRGIFPKLREHTPSWRVNLCEFHEHATEEDATTCATRNAEWQDALRQKGSTWEPIRKEFNQRLSLATPQTTIRPERTPTPRGNSRRASVAPRPTSTAPTIDTLFVPPSPAEPSRPAPSTPVTDSNRYSTYSHASSNMSSLSETELQLTPQADRPESDMKRKDSAVPSGGPDTNSSRSRSISSQDSDMTPPPTPIKDARRSAPPVPPKPPFESLQILQQALPTFAPSKRSNSTIASSSGGSGKETGRRLQDIDVFEYRRAQQSPPKVEESVQTQQSPPAAASTAHQAKAIHFSKHRAAAMARVSRFTGRPFQE</sequence>
<organism evidence="3 4">
    <name type="scientific">Septoria linicola</name>
    <dbReference type="NCBI Taxonomy" id="215465"/>
    <lineage>
        <taxon>Eukaryota</taxon>
        <taxon>Fungi</taxon>
        <taxon>Dikarya</taxon>
        <taxon>Ascomycota</taxon>
        <taxon>Pezizomycotina</taxon>
        <taxon>Dothideomycetes</taxon>
        <taxon>Dothideomycetidae</taxon>
        <taxon>Mycosphaerellales</taxon>
        <taxon>Mycosphaerellaceae</taxon>
        <taxon>Septoria</taxon>
    </lineage>
</organism>
<dbReference type="PROSITE" id="PS50097">
    <property type="entry name" value="BTB"/>
    <property type="match status" value="1"/>
</dbReference>
<evidence type="ECO:0000256" key="1">
    <source>
        <dbReference type="SAM" id="MobiDB-lite"/>
    </source>
</evidence>
<dbReference type="Gene3D" id="3.30.710.10">
    <property type="entry name" value="Potassium Channel Kv1.1, Chain A"/>
    <property type="match status" value="1"/>
</dbReference>
<accession>A0A9Q9EPL9</accession>
<feature type="compositionally biased region" description="Polar residues" evidence="1">
    <location>
        <begin position="865"/>
        <end position="882"/>
    </location>
</feature>
<dbReference type="AlphaFoldDB" id="A0A9Q9EPL9"/>
<evidence type="ECO:0000313" key="3">
    <source>
        <dbReference type="EMBL" id="USW58230.1"/>
    </source>
</evidence>
<dbReference type="PANTHER" id="PTHR47843:SF2">
    <property type="entry name" value="BTB DOMAIN-CONTAINING PROTEIN"/>
    <property type="match status" value="1"/>
</dbReference>